<keyword evidence="3" id="KW-0328">Glycosyltransferase</keyword>
<dbReference type="AlphaFoldDB" id="S8BWR5"/>
<feature type="non-terminal residue" evidence="7">
    <location>
        <position position="1"/>
    </location>
</feature>
<evidence type="ECO:0000256" key="5">
    <source>
        <dbReference type="ARBA" id="ARBA00023034"/>
    </source>
</evidence>
<evidence type="ECO:0000256" key="4">
    <source>
        <dbReference type="ARBA" id="ARBA00022968"/>
    </source>
</evidence>
<feature type="non-terminal residue" evidence="7">
    <location>
        <position position="348"/>
    </location>
</feature>
<keyword evidence="4" id="KW-0735">Signal-anchor</keyword>
<name>S8BWR5_9LAMI</name>
<organism evidence="7 8">
    <name type="scientific">Genlisea aurea</name>
    <dbReference type="NCBI Taxonomy" id="192259"/>
    <lineage>
        <taxon>Eukaryota</taxon>
        <taxon>Viridiplantae</taxon>
        <taxon>Streptophyta</taxon>
        <taxon>Embryophyta</taxon>
        <taxon>Tracheophyta</taxon>
        <taxon>Spermatophyta</taxon>
        <taxon>Magnoliopsida</taxon>
        <taxon>eudicotyledons</taxon>
        <taxon>Gunneridae</taxon>
        <taxon>Pentapetalae</taxon>
        <taxon>asterids</taxon>
        <taxon>lamiids</taxon>
        <taxon>Lamiales</taxon>
        <taxon>Lentibulariaceae</taxon>
        <taxon>Genlisea</taxon>
    </lineage>
</organism>
<evidence type="ECO:0000313" key="8">
    <source>
        <dbReference type="Proteomes" id="UP000015453"/>
    </source>
</evidence>
<evidence type="ECO:0000313" key="7">
    <source>
        <dbReference type="EMBL" id="EPS58814.1"/>
    </source>
</evidence>
<dbReference type="EMBL" id="AUSU01008879">
    <property type="protein sequence ID" value="EPS58814.1"/>
    <property type="molecule type" value="Genomic_DNA"/>
</dbReference>
<dbReference type="GO" id="GO:0016757">
    <property type="term" value="F:glycosyltransferase activity"/>
    <property type="evidence" value="ECO:0007669"/>
    <property type="project" value="UniProtKB-KW"/>
</dbReference>
<dbReference type="OrthoDB" id="1924787at2759"/>
<dbReference type="PANTHER" id="PTHR11062:SF365">
    <property type="entry name" value="EXOSTOSIN GT47 DOMAIN-CONTAINING PROTEIN"/>
    <property type="match status" value="1"/>
</dbReference>
<keyword evidence="4" id="KW-0812">Transmembrane</keyword>
<gene>
    <name evidence="7" type="ORF">M569_15998</name>
</gene>
<evidence type="ECO:0000256" key="3">
    <source>
        <dbReference type="ARBA" id="ARBA00022676"/>
    </source>
</evidence>
<comment type="subcellular location">
    <subcellularLocation>
        <location evidence="1">Golgi apparatus membrane</location>
        <topology evidence="1">Single-pass type II membrane protein</topology>
    </subcellularLocation>
</comment>
<sequence>GSIYVNHYAFHQSYIEMEKRFKIWVYKHGDPPLFHRGPMKEIYSIEGHVIDHIGSSDDRFATSDPDRAHVFFLPVSVANIVHYLYRPLRNYDRAPLHRVVHDYVDLAIKRYPFWNRSSGADHFFASCHDWGPEVTTFRPEFRNMIRVLCNANTSEGFDPKRDASLPEIKIGYSLTPMNLDRPRGGPRPILAFFAGGVHGSVREALFRHWKDRGDTDVRVYDYLPKNVSYAGMMSRSKFCICPSGYEVASPRIVESFHAGCVPVIVSEGYSLPFGEVLDWDRFSISIPVAKIPEMKNILQGIGEREYLEKQKEMYRAKKHFLLHRPPQPYDLLHMVLHSVWLRRLNLRL</sequence>
<dbReference type="InterPro" id="IPR004263">
    <property type="entry name" value="Exostosin"/>
</dbReference>
<keyword evidence="3" id="KW-0808">Transferase</keyword>
<comment type="similarity">
    <text evidence="2">Belongs to the glycosyltransferase 47 family.</text>
</comment>
<dbReference type="GO" id="GO:0000139">
    <property type="term" value="C:Golgi membrane"/>
    <property type="evidence" value="ECO:0007669"/>
    <property type="project" value="UniProtKB-SubCell"/>
</dbReference>
<keyword evidence="5" id="KW-0333">Golgi apparatus</keyword>
<evidence type="ECO:0000256" key="2">
    <source>
        <dbReference type="ARBA" id="ARBA00010271"/>
    </source>
</evidence>
<proteinExistence type="inferred from homology"/>
<evidence type="ECO:0000256" key="1">
    <source>
        <dbReference type="ARBA" id="ARBA00004323"/>
    </source>
</evidence>
<dbReference type="InterPro" id="IPR040911">
    <property type="entry name" value="Exostosin_GT47"/>
</dbReference>
<keyword evidence="8" id="KW-1185">Reference proteome</keyword>
<evidence type="ECO:0000259" key="6">
    <source>
        <dbReference type="Pfam" id="PF03016"/>
    </source>
</evidence>
<dbReference type="Pfam" id="PF03016">
    <property type="entry name" value="Exostosin_GT47"/>
    <property type="match status" value="1"/>
</dbReference>
<comment type="caution">
    <text evidence="7">The sequence shown here is derived from an EMBL/GenBank/DDBJ whole genome shotgun (WGS) entry which is preliminary data.</text>
</comment>
<accession>S8BWR5</accession>
<feature type="domain" description="Exostosin GT47" evidence="6">
    <location>
        <begin position="17"/>
        <end position="300"/>
    </location>
</feature>
<protein>
    <recommendedName>
        <fullName evidence="6">Exostosin GT47 domain-containing protein</fullName>
    </recommendedName>
</protein>
<dbReference type="Proteomes" id="UP000015453">
    <property type="component" value="Unassembled WGS sequence"/>
</dbReference>
<reference evidence="7 8" key="1">
    <citation type="journal article" date="2013" name="BMC Genomics">
        <title>The miniature genome of a carnivorous plant Genlisea aurea contains a low number of genes and short non-coding sequences.</title>
        <authorList>
            <person name="Leushkin E.V."/>
            <person name="Sutormin R.A."/>
            <person name="Nabieva E.R."/>
            <person name="Penin A.A."/>
            <person name="Kondrashov A.S."/>
            <person name="Logacheva M.D."/>
        </authorList>
    </citation>
    <scope>NUCLEOTIDE SEQUENCE [LARGE SCALE GENOMIC DNA]</scope>
</reference>
<dbReference type="PANTHER" id="PTHR11062">
    <property type="entry name" value="EXOSTOSIN HEPARAN SULFATE GLYCOSYLTRANSFERASE -RELATED"/>
    <property type="match status" value="1"/>
</dbReference>